<dbReference type="EMBL" id="AZIM01001890">
    <property type="protein sequence ID" value="ETE65416.1"/>
    <property type="molecule type" value="Genomic_DNA"/>
</dbReference>
<feature type="non-terminal residue" evidence="1">
    <location>
        <position position="1"/>
    </location>
</feature>
<evidence type="ECO:0000313" key="2">
    <source>
        <dbReference type="Proteomes" id="UP000018936"/>
    </source>
</evidence>
<accession>V8NTX7</accession>
<sequence length="395" mass="43760">MECGGLAPVLKEAPKTGLTCCYTLLLYSHLQPPCCPSGYSVPGKATRRTSPQGLFLTRMQRQPRKSQMGRELLGGGQTIFQSTRRQENKQWMETNEGRCFFFPQEATGLYLFFFEEVSLLIQEASTALIGRTFETTMAWMTENLHLTKERSNLELKRNFLTGRPVTKWISLSPEVVGAPSLELFQKRLGSRLSERKTSKVPFNSVIRLRLYSRVSSSCSGFVSSLYEEAAISSFNGPSLHTKGSSLEHPATVQSPLIPPKKPVHFFWPHSHFPWLAKNTLNDHSKKWESAGFLTIVVFHYLAACGKLTAISDPITVKTSGSRFGSWMTDPLAPEGESKVGSLPLGLGPERCSQGEELHCSNPLGSLLLSVIHTDPLGLGQRPALSRPSSLGAQFR</sequence>
<proteinExistence type="predicted"/>
<gene>
    <name evidence="1" type="primary">OLFM1</name>
    <name evidence="1" type="ORF">L345_08806</name>
</gene>
<evidence type="ECO:0000313" key="1">
    <source>
        <dbReference type="EMBL" id="ETE65416.1"/>
    </source>
</evidence>
<dbReference type="OrthoDB" id="276744at2759"/>
<name>V8NTX7_OPHHA</name>
<protein>
    <submittedName>
        <fullName evidence="1">Noelin</fullName>
    </submittedName>
</protein>
<dbReference type="AlphaFoldDB" id="V8NTX7"/>
<comment type="caution">
    <text evidence="1">The sequence shown here is derived from an EMBL/GenBank/DDBJ whole genome shotgun (WGS) entry which is preliminary data.</text>
</comment>
<reference evidence="1 2" key="1">
    <citation type="journal article" date="2013" name="Proc. Natl. Acad. Sci. U.S.A.">
        <title>The king cobra genome reveals dynamic gene evolution and adaptation in the snake venom system.</title>
        <authorList>
            <person name="Vonk F.J."/>
            <person name="Casewell N.R."/>
            <person name="Henkel C.V."/>
            <person name="Heimberg A.M."/>
            <person name="Jansen H.J."/>
            <person name="McCleary R.J."/>
            <person name="Kerkkamp H.M."/>
            <person name="Vos R.A."/>
            <person name="Guerreiro I."/>
            <person name="Calvete J.J."/>
            <person name="Wuster W."/>
            <person name="Woods A.E."/>
            <person name="Logan J.M."/>
            <person name="Harrison R.A."/>
            <person name="Castoe T.A."/>
            <person name="de Koning A.P."/>
            <person name="Pollock D.D."/>
            <person name="Yandell M."/>
            <person name="Calderon D."/>
            <person name="Renjifo C."/>
            <person name="Currier R.B."/>
            <person name="Salgado D."/>
            <person name="Pla D."/>
            <person name="Sanz L."/>
            <person name="Hyder A.S."/>
            <person name="Ribeiro J.M."/>
            <person name="Arntzen J.W."/>
            <person name="van den Thillart G.E."/>
            <person name="Boetzer M."/>
            <person name="Pirovano W."/>
            <person name="Dirks R.P."/>
            <person name="Spaink H.P."/>
            <person name="Duboule D."/>
            <person name="McGlinn E."/>
            <person name="Kini R.M."/>
            <person name="Richardson M.K."/>
        </authorList>
    </citation>
    <scope>NUCLEOTIDE SEQUENCE</scope>
    <source>
        <tissue evidence="1">Blood</tissue>
    </source>
</reference>
<keyword evidence="2" id="KW-1185">Reference proteome</keyword>
<dbReference type="Proteomes" id="UP000018936">
    <property type="component" value="Unassembled WGS sequence"/>
</dbReference>
<organism evidence="1 2">
    <name type="scientific">Ophiophagus hannah</name>
    <name type="common">King cobra</name>
    <name type="synonym">Naja hannah</name>
    <dbReference type="NCBI Taxonomy" id="8665"/>
    <lineage>
        <taxon>Eukaryota</taxon>
        <taxon>Metazoa</taxon>
        <taxon>Chordata</taxon>
        <taxon>Craniata</taxon>
        <taxon>Vertebrata</taxon>
        <taxon>Euteleostomi</taxon>
        <taxon>Lepidosauria</taxon>
        <taxon>Squamata</taxon>
        <taxon>Bifurcata</taxon>
        <taxon>Unidentata</taxon>
        <taxon>Episquamata</taxon>
        <taxon>Toxicofera</taxon>
        <taxon>Serpentes</taxon>
        <taxon>Colubroidea</taxon>
        <taxon>Elapidae</taxon>
        <taxon>Elapinae</taxon>
        <taxon>Ophiophagus</taxon>
    </lineage>
</organism>